<geneLocation type="plasmid" evidence="4">
    <name>plasmindB</name>
</geneLocation>
<feature type="domain" description="T2SS protein K second SAM-like" evidence="3">
    <location>
        <begin position="185"/>
        <end position="239"/>
    </location>
</feature>
<dbReference type="AlphaFoldDB" id="A0AAU7U3R5"/>
<dbReference type="InterPro" id="IPR005628">
    <property type="entry name" value="GspK"/>
</dbReference>
<sequence>MMKTQKGMAIITVMLIIALMTILAVAGQREWVNAMRRVDTLQFQQQARWTLLDAEKILLKRVTIMNSNEPVQKIQLEDLQLSYRWRDRQSCFNVNALGAVAPPHEGTTHPPPVAHRIFLRLLERFDVKSEERIELLNMIRRYINPNEDYKWAHLSDKTELRALTEQHWSKLSTILCALPDNALRININAISDQEIPLMVAVLGNVLDDVEVSRLFKQRPENGWTNTDDFITLLPETAKSAVSDLQSVAVTTSQHWEFMAWIADEKRFAAIRSQFVHDNGLFSLQHRQYGVSDAP</sequence>
<proteinExistence type="inferred from homology"/>
<dbReference type="GO" id="GO:0009306">
    <property type="term" value="P:protein secretion"/>
    <property type="evidence" value="ECO:0007669"/>
    <property type="project" value="InterPro"/>
</dbReference>
<dbReference type="SUPFAM" id="SSF158544">
    <property type="entry name" value="GspK insert domain-like"/>
    <property type="match status" value="2"/>
</dbReference>
<dbReference type="InterPro" id="IPR049179">
    <property type="entry name" value="T2SSK_SAM-like_2nd"/>
</dbReference>
<dbReference type="GO" id="GO:0005886">
    <property type="term" value="C:plasma membrane"/>
    <property type="evidence" value="ECO:0007669"/>
    <property type="project" value="UniProtKB-SubCell"/>
</dbReference>
<dbReference type="PANTHER" id="PTHR38831:SF1">
    <property type="entry name" value="TYPE II SECRETION SYSTEM PROTEIN K-RELATED"/>
    <property type="match status" value="1"/>
</dbReference>
<dbReference type="PIRSF" id="PIRSF002786">
    <property type="entry name" value="XcpX"/>
    <property type="match status" value="1"/>
</dbReference>
<organism evidence="4">
    <name type="scientific">Pantoea sp. BJ2</name>
    <dbReference type="NCBI Taxonomy" id="3141322"/>
    <lineage>
        <taxon>Bacteria</taxon>
        <taxon>Pseudomonadati</taxon>
        <taxon>Pseudomonadota</taxon>
        <taxon>Gammaproteobacteria</taxon>
        <taxon>Enterobacterales</taxon>
        <taxon>Erwiniaceae</taxon>
        <taxon>Pantoea</taxon>
    </lineage>
</organism>
<dbReference type="InterPro" id="IPR045584">
    <property type="entry name" value="Pilin-like"/>
</dbReference>
<keyword evidence="2" id="KW-0472">Membrane</keyword>
<accession>A0AAU7U3R5</accession>
<comment type="similarity">
    <text evidence="2">Belongs to the GSP K family.</text>
</comment>
<reference evidence="4" key="1">
    <citation type="submission" date="2024-06" db="EMBL/GenBank/DDBJ databases">
        <title>Multiomics insights into the TNT degradation mechanism by Pantoea sp. BJ2 isolated from an ammunition destruction site.</title>
        <authorList>
            <person name="Luo J."/>
        </authorList>
    </citation>
    <scope>NUCLEOTIDE SEQUENCE</scope>
    <source>
        <strain evidence="4">BJ2</strain>
        <plasmid evidence="4">plasmindB</plasmid>
    </source>
</reference>
<dbReference type="RefSeq" id="WP_350262539.1">
    <property type="nucleotide sequence ID" value="NZ_CP158294.1"/>
</dbReference>
<protein>
    <recommendedName>
        <fullName evidence="2">Type II secretion system protein K</fullName>
    </recommendedName>
</protein>
<evidence type="ECO:0000256" key="2">
    <source>
        <dbReference type="PIRNR" id="PIRNR002786"/>
    </source>
</evidence>
<dbReference type="InterPro" id="IPR038072">
    <property type="entry name" value="GspK_central_sf"/>
</dbReference>
<evidence type="ECO:0000259" key="3">
    <source>
        <dbReference type="Pfam" id="PF03934"/>
    </source>
</evidence>
<dbReference type="NCBIfam" id="NF037980">
    <property type="entry name" value="T2SS_GspK"/>
    <property type="match status" value="1"/>
</dbReference>
<keyword evidence="2" id="KW-0813">Transport</keyword>
<dbReference type="Gene3D" id="1.10.40.60">
    <property type="entry name" value="EpsJ-like"/>
    <property type="match status" value="1"/>
</dbReference>
<evidence type="ECO:0000256" key="1">
    <source>
        <dbReference type="ARBA" id="ARBA00004370"/>
    </source>
</evidence>
<dbReference type="SUPFAM" id="SSF54523">
    <property type="entry name" value="Pili subunits"/>
    <property type="match status" value="1"/>
</dbReference>
<keyword evidence="4" id="KW-0614">Plasmid</keyword>
<keyword evidence="2" id="KW-1003">Cell membrane</keyword>
<dbReference type="Pfam" id="PF03934">
    <property type="entry name" value="T2SSK"/>
    <property type="match status" value="1"/>
</dbReference>
<name>A0AAU7U3R5_9GAMM</name>
<evidence type="ECO:0000313" key="4">
    <source>
        <dbReference type="EMBL" id="XBV47502.1"/>
    </source>
</evidence>
<dbReference type="PANTHER" id="PTHR38831">
    <property type="entry name" value="TYPE II SECRETION SYSTEM PROTEIN K"/>
    <property type="match status" value="1"/>
</dbReference>
<dbReference type="EMBL" id="CP158294">
    <property type="protein sequence ID" value="XBV47502.1"/>
    <property type="molecule type" value="Genomic_DNA"/>
</dbReference>
<gene>
    <name evidence="4" type="primary">gspK</name>
    <name evidence="4" type="ORF">AAF463_24580</name>
</gene>
<comment type="subcellular location">
    <subcellularLocation>
        <location evidence="2">Cell inner membrane</location>
    </subcellularLocation>
    <subcellularLocation>
        <location evidence="1">Membrane</location>
    </subcellularLocation>
</comment>
<keyword evidence="2" id="KW-0997">Cell inner membrane</keyword>